<reference evidence="2 3" key="1">
    <citation type="submission" date="2020-02" db="EMBL/GenBank/DDBJ databases">
        <authorList>
            <person name="Ferguson B K."/>
        </authorList>
    </citation>
    <scope>NUCLEOTIDE SEQUENCE [LARGE SCALE GENOMIC DNA]</scope>
</reference>
<dbReference type="OrthoDB" id="6750768at2759"/>
<dbReference type="InterPro" id="IPR042097">
    <property type="entry name" value="Aminopeptidase_N-like_N_sf"/>
</dbReference>
<dbReference type="GO" id="GO:0016020">
    <property type="term" value="C:membrane"/>
    <property type="evidence" value="ECO:0007669"/>
    <property type="project" value="TreeGrafter"/>
</dbReference>
<dbReference type="AlphaFoldDB" id="A0A6H5H4V0"/>
<evidence type="ECO:0000259" key="1">
    <source>
        <dbReference type="Pfam" id="PF17900"/>
    </source>
</evidence>
<dbReference type="InterPro" id="IPR050344">
    <property type="entry name" value="Peptidase_M1_aminopeptidases"/>
</dbReference>
<dbReference type="GO" id="GO:0043171">
    <property type="term" value="P:peptide catabolic process"/>
    <property type="evidence" value="ECO:0007669"/>
    <property type="project" value="TreeGrafter"/>
</dbReference>
<keyword evidence="3" id="KW-1185">Reference proteome</keyword>
<feature type="domain" description="Aminopeptidase N-like N-terminal" evidence="1">
    <location>
        <begin position="6"/>
        <end position="69"/>
    </location>
</feature>
<dbReference type="GO" id="GO:0005615">
    <property type="term" value="C:extracellular space"/>
    <property type="evidence" value="ECO:0007669"/>
    <property type="project" value="TreeGrafter"/>
</dbReference>
<name>A0A6H5H4V0_9HEMI</name>
<dbReference type="SUPFAM" id="SSF63737">
    <property type="entry name" value="Leukotriene A4 hydrolase N-terminal domain"/>
    <property type="match status" value="1"/>
</dbReference>
<dbReference type="Pfam" id="PF17900">
    <property type="entry name" value="Peptidase_M1_N"/>
    <property type="match status" value="1"/>
</dbReference>
<dbReference type="InterPro" id="IPR045357">
    <property type="entry name" value="Aminopeptidase_N-like_N"/>
</dbReference>
<dbReference type="SUPFAM" id="SSF55486">
    <property type="entry name" value="Metalloproteases ('zincins'), catalytic domain"/>
    <property type="match status" value="1"/>
</dbReference>
<dbReference type="Gene3D" id="2.60.40.1730">
    <property type="entry name" value="tricorn interacting facor f3 domain"/>
    <property type="match status" value="1"/>
</dbReference>
<feature type="non-terminal residue" evidence="2">
    <location>
        <position position="118"/>
    </location>
</feature>
<dbReference type="Gene3D" id="1.10.390.10">
    <property type="entry name" value="Neutral Protease Domain 2"/>
    <property type="match status" value="1"/>
</dbReference>
<dbReference type="Proteomes" id="UP000479000">
    <property type="component" value="Unassembled WGS sequence"/>
</dbReference>
<organism evidence="2 3">
    <name type="scientific">Nesidiocoris tenuis</name>
    <dbReference type="NCBI Taxonomy" id="355587"/>
    <lineage>
        <taxon>Eukaryota</taxon>
        <taxon>Metazoa</taxon>
        <taxon>Ecdysozoa</taxon>
        <taxon>Arthropoda</taxon>
        <taxon>Hexapoda</taxon>
        <taxon>Insecta</taxon>
        <taxon>Pterygota</taxon>
        <taxon>Neoptera</taxon>
        <taxon>Paraneoptera</taxon>
        <taxon>Hemiptera</taxon>
        <taxon>Heteroptera</taxon>
        <taxon>Panheteroptera</taxon>
        <taxon>Cimicomorpha</taxon>
        <taxon>Miridae</taxon>
        <taxon>Dicyphina</taxon>
        <taxon>Nesidiocoris</taxon>
    </lineage>
</organism>
<protein>
    <recommendedName>
        <fullName evidence="1">Aminopeptidase N-like N-terminal domain-containing protein</fullName>
    </recommendedName>
</protein>
<evidence type="ECO:0000313" key="2">
    <source>
        <dbReference type="EMBL" id="CAB0011016.1"/>
    </source>
</evidence>
<evidence type="ECO:0000313" key="3">
    <source>
        <dbReference type="Proteomes" id="UP000479000"/>
    </source>
</evidence>
<dbReference type="GO" id="GO:0042277">
    <property type="term" value="F:peptide binding"/>
    <property type="evidence" value="ECO:0007669"/>
    <property type="project" value="TreeGrafter"/>
</dbReference>
<gene>
    <name evidence="2" type="ORF">NTEN_LOCUS16009</name>
</gene>
<dbReference type="GO" id="GO:0005737">
    <property type="term" value="C:cytoplasm"/>
    <property type="evidence" value="ECO:0007669"/>
    <property type="project" value="TreeGrafter"/>
</dbReference>
<dbReference type="GO" id="GO:0008270">
    <property type="term" value="F:zinc ion binding"/>
    <property type="evidence" value="ECO:0007669"/>
    <property type="project" value="TreeGrafter"/>
</dbReference>
<dbReference type="InterPro" id="IPR027268">
    <property type="entry name" value="Peptidase_M4/M1_CTD_sf"/>
</dbReference>
<accession>A0A6H5H4V0</accession>
<sequence>MVSDKKNHRLPIARILEYPPRQQLYIELKDKLRKKVNYTIVMKFTTRLGKELEGFYISSYTTKSGEKNIRNLTKRGVPVSVYAPPDLLPQAEFALNTAIKMMDHYERFFNIAYPLPKQ</sequence>
<dbReference type="GO" id="GO:0070006">
    <property type="term" value="F:metalloaminopeptidase activity"/>
    <property type="evidence" value="ECO:0007669"/>
    <property type="project" value="TreeGrafter"/>
</dbReference>
<dbReference type="EMBL" id="CADCXU010023609">
    <property type="protein sequence ID" value="CAB0011016.1"/>
    <property type="molecule type" value="Genomic_DNA"/>
</dbReference>
<dbReference type="PANTHER" id="PTHR11533:SF299">
    <property type="entry name" value="AMINOPEPTIDASE"/>
    <property type="match status" value="1"/>
</dbReference>
<dbReference type="PANTHER" id="PTHR11533">
    <property type="entry name" value="PROTEASE M1 ZINC METALLOPROTEASE"/>
    <property type="match status" value="1"/>
</dbReference>
<proteinExistence type="predicted"/>
<dbReference type="GO" id="GO:0006508">
    <property type="term" value="P:proteolysis"/>
    <property type="evidence" value="ECO:0007669"/>
    <property type="project" value="TreeGrafter"/>
</dbReference>